<evidence type="ECO:0000256" key="3">
    <source>
        <dbReference type="ARBA" id="ARBA00022737"/>
    </source>
</evidence>
<comment type="similarity">
    <text evidence="6">Belongs to the MAL family.</text>
</comment>
<feature type="region of interest" description="Disordered" evidence="8">
    <location>
        <begin position="1"/>
        <end position="35"/>
    </location>
</feature>
<feature type="compositionally biased region" description="Basic and acidic residues" evidence="8">
    <location>
        <begin position="20"/>
        <end position="30"/>
    </location>
</feature>
<keyword evidence="3" id="KW-0677">Repeat</keyword>
<keyword evidence="5 7" id="KW-0472">Membrane</keyword>
<dbReference type="PANTHER" id="PTHR17068:SF3">
    <property type="entry name" value="MYELOID-ASSOCIATED DIFFERENTIATION MARKER"/>
    <property type="match status" value="1"/>
</dbReference>
<evidence type="ECO:0000259" key="10">
    <source>
        <dbReference type="PROSITE" id="PS51225"/>
    </source>
</evidence>
<evidence type="ECO:0000256" key="6">
    <source>
        <dbReference type="ARBA" id="ARBA00034721"/>
    </source>
</evidence>
<feature type="transmembrane region" description="Helical" evidence="9">
    <location>
        <begin position="287"/>
        <end position="307"/>
    </location>
</feature>
<dbReference type="InterPro" id="IPR047123">
    <property type="entry name" value="MYADM-like"/>
</dbReference>
<keyword evidence="4 9" id="KW-1133">Transmembrane helix</keyword>
<feature type="domain" description="MARVEL" evidence="10">
    <location>
        <begin position="26"/>
        <end position="158"/>
    </location>
</feature>
<proteinExistence type="inferred from homology"/>
<keyword evidence="12" id="KW-1185">Reference proteome</keyword>
<dbReference type="GO" id="GO:0005886">
    <property type="term" value="C:plasma membrane"/>
    <property type="evidence" value="ECO:0007669"/>
    <property type="project" value="TreeGrafter"/>
</dbReference>
<feature type="transmembrane region" description="Helical" evidence="9">
    <location>
        <begin position="132"/>
        <end position="154"/>
    </location>
</feature>
<dbReference type="GO" id="GO:0005911">
    <property type="term" value="C:cell-cell junction"/>
    <property type="evidence" value="ECO:0007669"/>
    <property type="project" value="TreeGrafter"/>
</dbReference>
<evidence type="ECO:0000256" key="1">
    <source>
        <dbReference type="ARBA" id="ARBA00004141"/>
    </source>
</evidence>
<dbReference type="Proteomes" id="UP001214576">
    <property type="component" value="Unassembled WGS sequence"/>
</dbReference>
<feature type="compositionally biased region" description="Basic and acidic residues" evidence="8">
    <location>
        <begin position="1"/>
        <end position="13"/>
    </location>
</feature>
<accession>A0AAD4Y5E1</accession>
<evidence type="ECO:0000256" key="9">
    <source>
        <dbReference type="SAM" id="Phobius"/>
    </source>
</evidence>
<dbReference type="InterPro" id="IPR008253">
    <property type="entry name" value="Marvel"/>
</dbReference>
<evidence type="ECO:0000256" key="5">
    <source>
        <dbReference type="ARBA" id="ARBA00023136"/>
    </source>
</evidence>
<name>A0AAD4Y5E1_OVIAM</name>
<evidence type="ECO:0000256" key="8">
    <source>
        <dbReference type="SAM" id="MobiDB-lite"/>
    </source>
</evidence>
<feature type="transmembrane region" description="Helical" evidence="9">
    <location>
        <begin position="59"/>
        <end position="80"/>
    </location>
</feature>
<organism evidence="11 12">
    <name type="scientific">Ovis ammon polii</name>
    <dbReference type="NCBI Taxonomy" id="230172"/>
    <lineage>
        <taxon>Eukaryota</taxon>
        <taxon>Metazoa</taxon>
        <taxon>Chordata</taxon>
        <taxon>Craniata</taxon>
        <taxon>Vertebrata</taxon>
        <taxon>Euteleostomi</taxon>
        <taxon>Mammalia</taxon>
        <taxon>Eutheria</taxon>
        <taxon>Laurasiatheria</taxon>
        <taxon>Artiodactyla</taxon>
        <taxon>Ruminantia</taxon>
        <taxon>Pecora</taxon>
        <taxon>Bovidae</taxon>
        <taxon>Caprinae</taxon>
        <taxon>Ovis</taxon>
    </lineage>
</organism>
<sequence>MMDVERQEMEKYKAWVQRKPSQEKGRRDRSPQNSPMKRAISMCVAFSLVASMGNERGTISNWCLAIWCLCFTMTVFISMFECFYHDGHFPFFWYKFPITYACYGALLCLLTSIIYPVLYVQYLPDGPSRDRAIAASTFPCIACVLCAMDVACTWKHYKLRNISCYVHTLPGLLKILESAVACAIFVFLSSTSLYLHQPALKWCVAVYSICFVQFDEKLGGQPHWYSDMSCVDELADYGCIWNQRLAVAVLTAINLLISAADLVYWARQVSVGTEDQPSTPLSLHSQLVLSLLSVLLYVSALVLWPLYQFNEELGRQPQQSSDMGCINGLNYDMCFWDQRLAVAIPTAVNLLVYVADLVYWTC</sequence>
<feature type="transmembrane region" description="Helical" evidence="9">
    <location>
        <begin position="340"/>
        <end position="360"/>
    </location>
</feature>
<evidence type="ECO:0000256" key="2">
    <source>
        <dbReference type="ARBA" id="ARBA00022692"/>
    </source>
</evidence>
<evidence type="ECO:0000313" key="11">
    <source>
        <dbReference type="EMBL" id="KAI4535554.1"/>
    </source>
</evidence>
<dbReference type="PROSITE" id="PS51225">
    <property type="entry name" value="MARVEL"/>
    <property type="match status" value="1"/>
</dbReference>
<feature type="transmembrane region" description="Helical" evidence="9">
    <location>
        <begin position="100"/>
        <end position="120"/>
    </location>
</feature>
<comment type="caution">
    <text evidence="11">The sequence shown here is derived from an EMBL/GenBank/DDBJ whole genome shotgun (WGS) entry which is preliminary data.</text>
</comment>
<feature type="transmembrane region" description="Helical" evidence="9">
    <location>
        <begin position="175"/>
        <end position="195"/>
    </location>
</feature>
<evidence type="ECO:0000313" key="12">
    <source>
        <dbReference type="Proteomes" id="UP001214576"/>
    </source>
</evidence>
<feature type="transmembrane region" description="Helical" evidence="9">
    <location>
        <begin position="245"/>
        <end position="266"/>
    </location>
</feature>
<reference evidence="11" key="1">
    <citation type="submission" date="2022-03" db="EMBL/GenBank/DDBJ databases">
        <title>Genomic analyses of argali, domestic sheep and their hybrids provide insights into chromosomal evolution, heterosis and genetic basis of agronomic traits.</title>
        <authorList>
            <person name="Li M."/>
        </authorList>
    </citation>
    <scope>NUCLEOTIDE SEQUENCE</scope>
    <source>
        <strain evidence="11">CAU-MHL-2022a</strain>
        <tissue evidence="11">Skin</tissue>
    </source>
</reference>
<evidence type="ECO:0000256" key="7">
    <source>
        <dbReference type="PROSITE-ProRule" id="PRU00581"/>
    </source>
</evidence>
<evidence type="ECO:0000256" key="4">
    <source>
        <dbReference type="ARBA" id="ARBA00022989"/>
    </source>
</evidence>
<comment type="subcellular location">
    <subcellularLocation>
        <location evidence="1">Membrane</location>
        <topology evidence="1">Multi-pass membrane protein</topology>
    </subcellularLocation>
</comment>
<protein>
    <recommendedName>
        <fullName evidence="10">MARVEL domain-containing protein</fullName>
    </recommendedName>
</protein>
<dbReference type="PANTHER" id="PTHR17068">
    <property type="entry name" value="MYELOID-ASSOCIATED DIFFERENTIATION MARKER MYADM FAMILY MEMBER"/>
    <property type="match status" value="1"/>
</dbReference>
<keyword evidence="2 7" id="KW-0812">Transmembrane</keyword>
<gene>
    <name evidence="11" type="ORF">MG293_014780</name>
</gene>
<dbReference type="EMBL" id="JAKZEL010000018">
    <property type="protein sequence ID" value="KAI4535554.1"/>
    <property type="molecule type" value="Genomic_DNA"/>
</dbReference>
<dbReference type="AlphaFoldDB" id="A0AAD4Y5E1"/>